<evidence type="ECO:0000313" key="1">
    <source>
        <dbReference type="EMBL" id="SVB00392.1"/>
    </source>
</evidence>
<proteinExistence type="predicted"/>
<organism evidence="1">
    <name type="scientific">marine metagenome</name>
    <dbReference type="NCBI Taxonomy" id="408172"/>
    <lineage>
        <taxon>unclassified sequences</taxon>
        <taxon>metagenomes</taxon>
        <taxon>ecological metagenomes</taxon>
    </lineage>
</organism>
<sequence>MIVKIIKNYFLSINNRWLYISIIDGTKFCLILY</sequence>
<name>A0A382AH06_9ZZZZ</name>
<dbReference type="AlphaFoldDB" id="A0A382AH06"/>
<reference evidence="1" key="1">
    <citation type="submission" date="2018-05" db="EMBL/GenBank/DDBJ databases">
        <authorList>
            <person name="Lanie J.A."/>
            <person name="Ng W.-L."/>
            <person name="Kazmierczak K.M."/>
            <person name="Andrzejewski T.M."/>
            <person name="Davidsen T.M."/>
            <person name="Wayne K.J."/>
            <person name="Tettelin H."/>
            <person name="Glass J.I."/>
            <person name="Rusch D."/>
            <person name="Podicherti R."/>
            <person name="Tsui H.-C.T."/>
            <person name="Winkler M.E."/>
        </authorList>
    </citation>
    <scope>NUCLEOTIDE SEQUENCE</scope>
</reference>
<gene>
    <name evidence="1" type="ORF">METZ01_LOCUS153246</name>
</gene>
<accession>A0A382AH06</accession>
<dbReference type="EMBL" id="UINC01025219">
    <property type="protein sequence ID" value="SVB00392.1"/>
    <property type="molecule type" value="Genomic_DNA"/>
</dbReference>
<protein>
    <submittedName>
        <fullName evidence="1">Uncharacterized protein</fullName>
    </submittedName>
</protein>